<dbReference type="PANTHER" id="PTHR19375">
    <property type="entry name" value="HEAT SHOCK PROTEIN 70KDA"/>
    <property type="match status" value="1"/>
</dbReference>
<dbReference type="EMBL" id="JAAAUQ010001042">
    <property type="protein sequence ID" value="KAF9143854.1"/>
    <property type="molecule type" value="Genomic_DNA"/>
</dbReference>
<dbReference type="Pfam" id="PF00012">
    <property type="entry name" value="HSP70"/>
    <property type="match status" value="2"/>
</dbReference>
<dbReference type="OrthoDB" id="2401965at2759"/>
<keyword evidence="3" id="KW-0067">ATP-binding</keyword>
<comment type="similarity">
    <text evidence="1">Belongs to the heat shock protein 70 family.</text>
</comment>
<comment type="caution">
    <text evidence="4">The sequence shown here is derived from an EMBL/GenBank/DDBJ whole genome shotgun (WGS) entry which is preliminary data.</text>
</comment>
<evidence type="ECO:0000256" key="1">
    <source>
        <dbReference type="ARBA" id="ARBA00007381"/>
    </source>
</evidence>
<dbReference type="FunFam" id="3.90.640.10:FF:000010">
    <property type="entry name" value="heat shock 70 kDa protein 14"/>
    <property type="match status" value="1"/>
</dbReference>
<dbReference type="AlphaFoldDB" id="A0A9P5RUQ8"/>
<keyword evidence="2" id="KW-0547">Nucleotide-binding</keyword>
<dbReference type="Proteomes" id="UP000748756">
    <property type="component" value="Unassembled WGS sequence"/>
</dbReference>
<dbReference type="Gene3D" id="3.30.420.40">
    <property type="match status" value="2"/>
</dbReference>
<proteinExistence type="inferred from homology"/>
<gene>
    <name evidence="4" type="primary">HSPA1L</name>
    <name evidence="4" type="ORF">BG015_000283</name>
</gene>
<organism evidence="4 5">
    <name type="scientific">Linnemannia schmuckeri</name>
    <dbReference type="NCBI Taxonomy" id="64567"/>
    <lineage>
        <taxon>Eukaryota</taxon>
        <taxon>Fungi</taxon>
        <taxon>Fungi incertae sedis</taxon>
        <taxon>Mucoromycota</taxon>
        <taxon>Mortierellomycotina</taxon>
        <taxon>Mortierellomycetes</taxon>
        <taxon>Mortierellales</taxon>
        <taxon>Mortierellaceae</taxon>
        <taxon>Linnemannia</taxon>
    </lineage>
</organism>
<evidence type="ECO:0000256" key="3">
    <source>
        <dbReference type="ARBA" id="ARBA00022840"/>
    </source>
</evidence>
<dbReference type="InterPro" id="IPR013126">
    <property type="entry name" value="Hsp_70_fam"/>
</dbReference>
<dbReference type="SUPFAM" id="SSF53067">
    <property type="entry name" value="Actin-like ATPase domain"/>
    <property type="match status" value="2"/>
</dbReference>
<sequence>MLSNAVISIPSNFSNAQRQAVVDAETAAGLHILTVILEASAAAVALVVNTITFTDPKTVLIVDFSAGTLYVTLVIIDCDITEVVTTAGNTHLGGQDFDNRLANDLVQEFQCYSRQDISSNARALARLRAVCERTKRTPSTSTEAIIEIGALSADVDFSTTVICARAEDEARFKFAKGGDERDAADFRRIIGVEGKIGEMISILVRNCMIPTKTLHTISIRKVSQTHLSVPLNEEDNTRAKNNNIIGVLEITELAPNRRGVTEIECELDIDAKGILEVHGTNSTIDSATSVTLKAQGGSTVQERD</sequence>
<dbReference type="SUPFAM" id="SSF100920">
    <property type="entry name" value="Heat shock protein 70kD (HSP70), peptide-binding domain"/>
    <property type="match status" value="1"/>
</dbReference>
<evidence type="ECO:0000313" key="4">
    <source>
        <dbReference type="EMBL" id="KAF9143854.1"/>
    </source>
</evidence>
<dbReference type="Gene3D" id="2.60.34.10">
    <property type="entry name" value="Substrate Binding Domain Of DNAk, Chain A, domain 1"/>
    <property type="match status" value="1"/>
</dbReference>
<evidence type="ECO:0000256" key="2">
    <source>
        <dbReference type="ARBA" id="ARBA00022741"/>
    </source>
</evidence>
<evidence type="ECO:0000313" key="5">
    <source>
        <dbReference type="Proteomes" id="UP000748756"/>
    </source>
</evidence>
<dbReference type="GO" id="GO:0005524">
    <property type="term" value="F:ATP binding"/>
    <property type="evidence" value="ECO:0007669"/>
    <property type="project" value="UniProtKB-KW"/>
</dbReference>
<dbReference type="Gene3D" id="3.90.640.10">
    <property type="entry name" value="Actin, Chain A, domain 4"/>
    <property type="match status" value="1"/>
</dbReference>
<dbReference type="FunFam" id="3.30.420.40:FF:000028">
    <property type="entry name" value="heat shock 70 kDa protein-like"/>
    <property type="match status" value="1"/>
</dbReference>
<dbReference type="GO" id="GO:0140662">
    <property type="term" value="F:ATP-dependent protein folding chaperone"/>
    <property type="evidence" value="ECO:0007669"/>
    <property type="project" value="InterPro"/>
</dbReference>
<reference evidence="4" key="1">
    <citation type="journal article" date="2020" name="Fungal Divers.">
        <title>Resolving the Mortierellaceae phylogeny through synthesis of multi-gene phylogenetics and phylogenomics.</title>
        <authorList>
            <person name="Vandepol N."/>
            <person name="Liber J."/>
            <person name="Desiro A."/>
            <person name="Na H."/>
            <person name="Kennedy M."/>
            <person name="Barry K."/>
            <person name="Grigoriev I.V."/>
            <person name="Miller A.N."/>
            <person name="O'Donnell K."/>
            <person name="Stajich J.E."/>
            <person name="Bonito G."/>
        </authorList>
    </citation>
    <scope>NUCLEOTIDE SEQUENCE</scope>
    <source>
        <strain evidence="4">NRRL 6426</strain>
    </source>
</reference>
<keyword evidence="5" id="KW-1185">Reference proteome</keyword>
<dbReference type="InterPro" id="IPR043129">
    <property type="entry name" value="ATPase_NBD"/>
</dbReference>
<dbReference type="InterPro" id="IPR029047">
    <property type="entry name" value="HSP70_peptide-bd_sf"/>
</dbReference>
<protein>
    <submittedName>
        <fullName evidence="4">Heat shock 70 kDa protein 1-like</fullName>
    </submittedName>
</protein>
<accession>A0A9P5RUQ8</accession>
<name>A0A9P5RUQ8_9FUNG</name>
<keyword evidence="4" id="KW-0346">Stress response</keyword>